<dbReference type="PANTHER" id="PTHR43569">
    <property type="entry name" value="AMIDOHYDROLASE"/>
    <property type="match status" value="1"/>
</dbReference>
<dbReference type="RefSeq" id="WP_046153548.1">
    <property type="nucleotide sequence ID" value="NZ_CADFGU010000009.1"/>
</dbReference>
<dbReference type="PATRIC" id="fig|28092.6.peg.4172"/>
<dbReference type="STRING" id="28092.WM40_17735"/>
<dbReference type="Proteomes" id="UP000033618">
    <property type="component" value="Unassembled WGS sequence"/>
</dbReference>
<protein>
    <recommendedName>
        <fullName evidence="2">Amidohydrolase-related domain-containing protein</fullName>
    </recommendedName>
</protein>
<accession>A0A0F5JYE6</accession>
<evidence type="ECO:0000313" key="3">
    <source>
        <dbReference type="EMBL" id="KKB62317.1"/>
    </source>
</evidence>
<dbReference type="GO" id="GO:0016787">
    <property type="term" value="F:hydrolase activity"/>
    <property type="evidence" value="ECO:0007669"/>
    <property type="project" value="InterPro"/>
</dbReference>
<keyword evidence="4" id="KW-1185">Reference proteome</keyword>
<dbReference type="EMBL" id="LAQU01000021">
    <property type="protein sequence ID" value="KKB62317.1"/>
    <property type="molecule type" value="Genomic_DNA"/>
</dbReference>
<reference evidence="3 4" key="1">
    <citation type="submission" date="2015-03" db="EMBL/GenBank/DDBJ databases">
        <title>Draft Genome Sequence of Burkholderia andropogonis type strain ICMP2807, isolated from Sorghum bicolor.</title>
        <authorList>
            <person name="Lopes-Santos L."/>
            <person name="Castro D.B."/>
            <person name="Ottoboni L.M."/>
            <person name="Park D."/>
            <person name="Weirc B.S."/>
            <person name="Destefano S.A."/>
        </authorList>
    </citation>
    <scope>NUCLEOTIDE SEQUENCE [LARGE SCALE GENOMIC DNA]</scope>
    <source>
        <strain evidence="3 4">ICMP2807</strain>
    </source>
</reference>
<dbReference type="OrthoDB" id="9787654at2"/>
<sequence>MTLYDGPVVDSHIHLFDTRRPQGIPWPEPGDVRFHPSLPEHYGPLAASHRIQRAIVIEASPWYDDNLWLSRIIQGARTGLINNGVEMAGFVGNLDLRDMSPCQRLGELLQLPHFLGIRYGNLWGRDPLNDLQRPHCVAALRTLAAGGYAFDSANPDPKLIKALLHATDAVPDLTVIVDHLPNANVPEKERTSYEHDLLELADRPTVFAKLSEIPKQVDGKTNLDVTGYQTRFDDLFDCFGEDRVMFGSDWPNSNALASFDNTVTLTKQLMLQRTREACRKFFADNAERTYKLTSRKTEPR</sequence>
<gene>
    <name evidence="3" type="ORF">WM40_17735</name>
</gene>
<dbReference type="SUPFAM" id="SSF51556">
    <property type="entry name" value="Metallo-dependent hydrolases"/>
    <property type="match status" value="1"/>
</dbReference>
<dbReference type="Pfam" id="PF04909">
    <property type="entry name" value="Amidohydro_2"/>
    <property type="match status" value="1"/>
</dbReference>
<feature type="domain" description="Amidohydrolase-related" evidence="2">
    <location>
        <begin position="9"/>
        <end position="292"/>
    </location>
</feature>
<comment type="caution">
    <text evidence="3">The sequence shown here is derived from an EMBL/GenBank/DDBJ whole genome shotgun (WGS) entry which is preliminary data.</text>
</comment>
<comment type="similarity">
    <text evidence="1">Belongs to the metallo-dependent hydrolases superfamily.</text>
</comment>
<dbReference type="Gene3D" id="3.20.20.140">
    <property type="entry name" value="Metal-dependent hydrolases"/>
    <property type="match status" value="1"/>
</dbReference>
<dbReference type="InterPro" id="IPR006680">
    <property type="entry name" value="Amidohydro-rel"/>
</dbReference>
<dbReference type="PANTHER" id="PTHR43569:SF2">
    <property type="entry name" value="AMIDOHYDROLASE-RELATED DOMAIN-CONTAINING PROTEIN"/>
    <property type="match status" value="1"/>
</dbReference>
<dbReference type="InterPro" id="IPR032466">
    <property type="entry name" value="Metal_Hydrolase"/>
</dbReference>
<name>A0A0F5JYE6_9BURK</name>
<dbReference type="AlphaFoldDB" id="A0A0F5JYE6"/>
<organism evidence="3 4">
    <name type="scientific">Robbsia andropogonis</name>
    <dbReference type="NCBI Taxonomy" id="28092"/>
    <lineage>
        <taxon>Bacteria</taxon>
        <taxon>Pseudomonadati</taxon>
        <taxon>Pseudomonadota</taxon>
        <taxon>Betaproteobacteria</taxon>
        <taxon>Burkholderiales</taxon>
        <taxon>Burkholderiaceae</taxon>
        <taxon>Robbsia</taxon>
    </lineage>
</organism>
<evidence type="ECO:0000256" key="1">
    <source>
        <dbReference type="ARBA" id="ARBA00038310"/>
    </source>
</evidence>
<evidence type="ECO:0000313" key="4">
    <source>
        <dbReference type="Proteomes" id="UP000033618"/>
    </source>
</evidence>
<dbReference type="InterPro" id="IPR052350">
    <property type="entry name" value="Metallo-dep_Lactonases"/>
</dbReference>
<evidence type="ECO:0000259" key="2">
    <source>
        <dbReference type="Pfam" id="PF04909"/>
    </source>
</evidence>
<proteinExistence type="inferred from homology"/>